<dbReference type="Gene3D" id="1.10.10.10">
    <property type="entry name" value="Winged helix-like DNA-binding domain superfamily/Winged helix DNA-binding domain"/>
    <property type="match status" value="1"/>
</dbReference>
<keyword evidence="4" id="KW-0238">DNA-binding</keyword>
<dbReference type="AlphaFoldDB" id="A0A370QHD2"/>
<dbReference type="Proteomes" id="UP000254848">
    <property type="component" value="Unassembled WGS sequence"/>
</dbReference>
<dbReference type="PRINTS" id="PR00035">
    <property type="entry name" value="HTHGNTR"/>
</dbReference>
<protein>
    <submittedName>
        <fullName evidence="7">GntR family transcriptional regulator</fullName>
    </submittedName>
</protein>
<dbReference type="PANTHER" id="PTHR46577">
    <property type="entry name" value="HTH-TYPE TRANSCRIPTIONAL REGULATORY PROTEIN GABR"/>
    <property type="match status" value="1"/>
</dbReference>
<dbReference type="CDD" id="cd07377">
    <property type="entry name" value="WHTH_GntR"/>
    <property type="match status" value="1"/>
</dbReference>
<reference evidence="7 8" key="1">
    <citation type="submission" date="2018-07" db="EMBL/GenBank/DDBJ databases">
        <title>Genomic Encyclopedia of Type Strains, Phase IV (KMG-IV): sequencing the most valuable type-strain genomes for metagenomic binning, comparative biology and taxonomic classification.</title>
        <authorList>
            <person name="Goeker M."/>
        </authorList>
    </citation>
    <scope>NUCLEOTIDE SEQUENCE [LARGE SCALE GENOMIC DNA]</scope>
    <source>
        <strain evidence="7 8">DSM 103736</strain>
    </source>
</reference>
<keyword evidence="2" id="KW-0663">Pyridoxal phosphate</keyword>
<feature type="domain" description="HTH gntR-type" evidence="6">
    <location>
        <begin position="11"/>
        <end position="78"/>
    </location>
</feature>
<dbReference type="SUPFAM" id="SSF46785">
    <property type="entry name" value="Winged helix' DNA-binding domain"/>
    <property type="match status" value="1"/>
</dbReference>
<dbReference type="Gene3D" id="3.40.640.10">
    <property type="entry name" value="Type I PLP-dependent aspartate aminotransferase-like (Major domain)"/>
    <property type="match status" value="1"/>
</dbReference>
<dbReference type="InterPro" id="IPR015424">
    <property type="entry name" value="PyrdxlP-dep_Trfase"/>
</dbReference>
<evidence type="ECO:0000256" key="2">
    <source>
        <dbReference type="ARBA" id="ARBA00022898"/>
    </source>
</evidence>
<dbReference type="RefSeq" id="WP_147291379.1">
    <property type="nucleotide sequence ID" value="NZ_QRAP01000008.1"/>
</dbReference>
<dbReference type="InterPro" id="IPR015421">
    <property type="entry name" value="PyrdxlP-dep_Trfase_major"/>
</dbReference>
<proteinExistence type="inferred from homology"/>
<sequence length="461" mass="50996">MLTPVNPDTEMPLYLQVACSIKKYLESLPTGHKLPSQRNIAALLNVSKTTVVEAFNVLADDGVIAIREKARAVSSLKAPGIDWPLIIHKARQSRARDDALEAHGGAYSKSLLMWPGMDFSPQTPLMEVSEAVAHRIAGADFMNYDDIGFLQLRELLTEHLKSSLGIDCSPEEIIITSGISNALYIIACAFFGRFAPVLYEAPGYYESILTSPGAPAIPLPMCADGIPPEVLQHHIARHRHAFFLTTPLAHWPTCHMTSEANKQAQFALCRKHDIPIIEVDAMRGLFDAPPPMRSYPGSEANVIYVGTFTNTIGHSMRLAWIITPRNTIKRLLEVKSQVEPRISNLIQIYAEEMLRSGAYDRYLGTLKEKVWERNQGIEAILTRHLSGRAVWRGMPGVSRLITLNAPVDAGSVIRMQDGQISLLPLDALDESLASSLYMYCAADSLSNTEALIRRLSQLCAR</sequence>
<dbReference type="SUPFAM" id="SSF53383">
    <property type="entry name" value="PLP-dependent transferases"/>
    <property type="match status" value="1"/>
</dbReference>
<gene>
    <name evidence="7" type="ORF">C8D90_10834</name>
</gene>
<dbReference type="GO" id="GO:0030170">
    <property type="term" value="F:pyridoxal phosphate binding"/>
    <property type="evidence" value="ECO:0007669"/>
    <property type="project" value="InterPro"/>
</dbReference>
<name>A0A370QHD2_9GAMM</name>
<organism evidence="7 8">
    <name type="scientific">Enterobacillus tribolii</name>
    <dbReference type="NCBI Taxonomy" id="1487935"/>
    <lineage>
        <taxon>Bacteria</taxon>
        <taxon>Pseudomonadati</taxon>
        <taxon>Pseudomonadota</taxon>
        <taxon>Gammaproteobacteria</taxon>
        <taxon>Enterobacterales</taxon>
        <taxon>Hafniaceae</taxon>
        <taxon>Enterobacillus</taxon>
    </lineage>
</organism>
<comment type="caution">
    <text evidence="7">The sequence shown here is derived from an EMBL/GenBank/DDBJ whole genome shotgun (WGS) entry which is preliminary data.</text>
</comment>
<dbReference type="PROSITE" id="PS50949">
    <property type="entry name" value="HTH_GNTR"/>
    <property type="match status" value="1"/>
</dbReference>
<comment type="similarity">
    <text evidence="1">In the C-terminal section; belongs to the class-I pyridoxal-phosphate-dependent aminotransferase family.</text>
</comment>
<dbReference type="GO" id="GO:0003700">
    <property type="term" value="F:DNA-binding transcription factor activity"/>
    <property type="evidence" value="ECO:0007669"/>
    <property type="project" value="InterPro"/>
</dbReference>
<evidence type="ECO:0000256" key="1">
    <source>
        <dbReference type="ARBA" id="ARBA00005384"/>
    </source>
</evidence>
<evidence type="ECO:0000256" key="3">
    <source>
        <dbReference type="ARBA" id="ARBA00023015"/>
    </source>
</evidence>
<dbReference type="SMART" id="SM00345">
    <property type="entry name" value="HTH_GNTR"/>
    <property type="match status" value="1"/>
</dbReference>
<evidence type="ECO:0000256" key="4">
    <source>
        <dbReference type="ARBA" id="ARBA00023125"/>
    </source>
</evidence>
<keyword evidence="5" id="KW-0804">Transcription</keyword>
<dbReference type="InterPro" id="IPR036390">
    <property type="entry name" value="WH_DNA-bd_sf"/>
</dbReference>
<dbReference type="Pfam" id="PF00392">
    <property type="entry name" value="GntR"/>
    <property type="match status" value="1"/>
</dbReference>
<evidence type="ECO:0000313" key="8">
    <source>
        <dbReference type="Proteomes" id="UP000254848"/>
    </source>
</evidence>
<dbReference type="Pfam" id="PF00155">
    <property type="entry name" value="Aminotran_1_2"/>
    <property type="match status" value="1"/>
</dbReference>
<keyword evidence="3" id="KW-0805">Transcription regulation</keyword>
<dbReference type="CDD" id="cd00609">
    <property type="entry name" value="AAT_like"/>
    <property type="match status" value="1"/>
</dbReference>
<dbReference type="InterPro" id="IPR004839">
    <property type="entry name" value="Aminotransferase_I/II_large"/>
</dbReference>
<dbReference type="InterPro" id="IPR036388">
    <property type="entry name" value="WH-like_DNA-bd_sf"/>
</dbReference>
<dbReference type="GO" id="GO:0003677">
    <property type="term" value="F:DNA binding"/>
    <property type="evidence" value="ECO:0007669"/>
    <property type="project" value="UniProtKB-KW"/>
</dbReference>
<dbReference type="EMBL" id="QRAP01000008">
    <property type="protein sequence ID" value="RDK87766.1"/>
    <property type="molecule type" value="Genomic_DNA"/>
</dbReference>
<keyword evidence="8" id="KW-1185">Reference proteome</keyword>
<dbReference type="OrthoDB" id="9802328at2"/>
<dbReference type="InterPro" id="IPR051446">
    <property type="entry name" value="HTH_trans_reg/aminotransferase"/>
</dbReference>
<dbReference type="InterPro" id="IPR000524">
    <property type="entry name" value="Tscrpt_reg_HTH_GntR"/>
</dbReference>
<accession>A0A370QHD2</accession>
<evidence type="ECO:0000313" key="7">
    <source>
        <dbReference type="EMBL" id="RDK87766.1"/>
    </source>
</evidence>
<evidence type="ECO:0000256" key="5">
    <source>
        <dbReference type="ARBA" id="ARBA00023163"/>
    </source>
</evidence>
<evidence type="ECO:0000259" key="6">
    <source>
        <dbReference type="PROSITE" id="PS50949"/>
    </source>
</evidence>
<dbReference type="PANTHER" id="PTHR46577:SF2">
    <property type="entry name" value="TRANSCRIPTIONAL REGULATORY PROTEIN"/>
    <property type="match status" value="1"/>
</dbReference>